<protein>
    <recommendedName>
        <fullName evidence="5">MftR C-terminal domain-containing protein</fullName>
    </recommendedName>
</protein>
<dbReference type="AlphaFoldDB" id="A0A1I2UL46"/>
<dbReference type="Proteomes" id="UP000199052">
    <property type="component" value="Unassembled WGS sequence"/>
</dbReference>
<dbReference type="RefSeq" id="WP_092884016.1">
    <property type="nucleotide sequence ID" value="NZ_FOOI01000008.1"/>
</dbReference>
<evidence type="ECO:0000313" key="4">
    <source>
        <dbReference type="Proteomes" id="UP000533017"/>
    </source>
</evidence>
<name>A0A1I2UL46_9ACTN</name>
<dbReference type="OrthoDB" id="4546154at2"/>
<accession>A0A1I2UL46</accession>
<evidence type="ECO:0008006" key="5">
    <source>
        <dbReference type="Google" id="ProtNLM"/>
    </source>
</evidence>
<evidence type="ECO:0000313" key="3">
    <source>
        <dbReference type="Proteomes" id="UP000199052"/>
    </source>
</evidence>
<evidence type="ECO:0000313" key="2">
    <source>
        <dbReference type="EMBL" id="SFG77892.1"/>
    </source>
</evidence>
<proteinExistence type="predicted"/>
<gene>
    <name evidence="1" type="ORF">FHR37_005494</name>
    <name evidence="2" type="ORF">SAMN05421678_108229</name>
</gene>
<keyword evidence="4" id="KW-1185">Reference proteome</keyword>
<organism evidence="2 3">
    <name type="scientific">Actinopolymorpha cephalotaxi</name>
    <dbReference type="NCBI Taxonomy" id="504797"/>
    <lineage>
        <taxon>Bacteria</taxon>
        <taxon>Bacillati</taxon>
        <taxon>Actinomycetota</taxon>
        <taxon>Actinomycetes</taxon>
        <taxon>Propionibacteriales</taxon>
        <taxon>Actinopolymorphaceae</taxon>
        <taxon>Actinopolymorpha</taxon>
    </lineage>
</organism>
<sequence>MSAADREHRDLAEHLLQLLERRLFDPLEILLGSGPQLEVLRDRAVAQAAEWASDLLDDTERQAAHTLARLVSTLWPGEEVFDPPASWWRTPLGQVAARRVGHPTAAAVTYAVAGAMLGVTRQGVHDLLTRGRLDRHPDGGVTVASVRERLRLREAAYHRW</sequence>
<dbReference type="Proteomes" id="UP000533017">
    <property type="component" value="Unassembled WGS sequence"/>
</dbReference>
<evidence type="ECO:0000313" key="1">
    <source>
        <dbReference type="EMBL" id="NYH86643.1"/>
    </source>
</evidence>
<dbReference type="EMBL" id="JACBZA010000001">
    <property type="protein sequence ID" value="NYH86643.1"/>
    <property type="molecule type" value="Genomic_DNA"/>
</dbReference>
<reference evidence="1 4" key="2">
    <citation type="submission" date="2020-07" db="EMBL/GenBank/DDBJ databases">
        <title>Sequencing the genomes of 1000 actinobacteria strains.</title>
        <authorList>
            <person name="Klenk H.-P."/>
        </authorList>
    </citation>
    <scope>NUCLEOTIDE SEQUENCE [LARGE SCALE GENOMIC DNA]</scope>
    <source>
        <strain evidence="1 4">DSM 45117</strain>
    </source>
</reference>
<dbReference type="STRING" id="504797.SAMN05421678_108229"/>
<dbReference type="EMBL" id="FOOI01000008">
    <property type="protein sequence ID" value="SFG77892.1"/>
    <property type="molecule type" value="Genomic_DNA"/>
</dbReference>
<reference evidence="2 3" key="1">
    <citation type="submission" date="2016-10" db="EMBL/GenBank/DDBJ databases">
        <authorList>
            <person name="de Groot N.N."/>
        </authorList>
    </citation>
    <scope>NUCLEOTIDE SEQUENCE [LARGE SCALE GENOMIC DNA]</scope>
    <source>
        <strain evidence="2 3">CPCC 202808</strain>
    </source>
</reference>